<evidence type="ECO:0000313" key="2">
    <source>
        <dbReference type="EMBL" id="JAH22258.1"/>
    </source>
</evidence>
<sequence>MQENSAHPFSGTYNSERGYLQ</sequence>
<reference evidence="2" key="2">
    <citation type="journal article" date="2015" name="Fish Shellfish Immunol.">
        <title>Early steps in the European eel (Anguilla anguilla)-Vibrio vulnificus interaction in the gills: Role of the RtxA13 toxin.</title>
        <authorList>
            <person name="Callol A."/>
            <person name="Pajuelo D."/>
            <person name="Ebbesson L."/>
            <person name="Teles M."/>
            <person name="MacKenzie S."/>
            <person name="Amaro C."/>
        </authorList>
    </citation>
    <scope>NUCLEOTIDE SEQUENCE</scope>
</reference>
<protein>
    <submittedName>
        <fullName evidence="2">Uncharacterized protein</fullName>
    </submittedName>
</protein>
<dbReference type="AlphaFoldDB" id="A0A0E9R1S8"/>
<accession>A0A0E9R1S8</accession>
<dbReference type="EMBL" id="GBXM01086319">
    <property type="protein sequence ID" value="JAH22258.1"/>
    <property type="molecule type" value="Transcribed_RNA"/>
</dbReference>
<proteinExistence type="predicted"/>
<evidence type="ECO:0000256" key="1">
    <source>
        <dbReference type="SAM" id="MobiDB-lite"/>
    </source>
</evidence>
<feature type="region of interest" description="Disordered" evidence="1">
    <location>
        <begin position="1"/>
        <end position="21"/>
    </location>
</feature>
<reference evidence="2" key="1">
    <citation type="submission" date="2014-11" db="EMBL/GenBank/DDBJ databases">
        <authorList>
            <person name="Amaro Gonzalez C."/>
        </authorList>
    </citation>
    <scope>NUCLEOTIDE SEQUENCE</scope>
</reference>
<name>A0A0E9R1S8_ANGAN</name>
<organism evidence="2">
    <name type="scientific">Anguilla anguilla</name>
    <name type="common">European freshwater eel</name>
    <name type="synonym">Muraena anguilla</name>
    <dbReference type="NCBI Taxonomy" id="7936"/>
    <lineage>
        <taxon>Eukaryota</taxon>
        <taxon>Metazoa</taxon>
        <taxon>Chordata</taxon>
        <taxon>Craniata</taxon>
        <taxon>Vertebrata</taxon>
        <taxon>Euteleostomi</taxon>
        <taxon>Actinopterygii</taxon>
        <taxon>Neopterygii</taxon>
        <taxon>Teleostei</taxon>
        <taxon>Anguilliformes</taxon>
        <taxon>Anguillidae</taxon>
        <taxon>Anguilla</taxon>
    </lineage>
</organism>
<feature type="compositionally biased region" description="Polar residues" evidence="1">
    <location>
        <begin position="1"/>
        <end position="15"/>
    </location>
</feature>